<accession>A0A1M7IU94</accession>
<dbReference type="AlphaFoldDB" id="A0A1M7IU94"/>
<dbReference type="Proteomes" id="UP000184038">
    <property type="component" value="Unassembled WGS sequence"/>
</dbReference>
<reference evidence="2 3" key="1">
    <citation type="submission" date="2016-11" db="EMBL/GenBank/DDBJ databases">
        <authorList>
            <person name="Jaros S."/>
            <person name="Januszkiewicz K."/>
            <person name="Wedrychowicz H."/>
        </authorList>
    </citation>
    <scope>NUCLEOTIDE SEQUENCE [LARGE SCALE GENOMIC DNA]</scope>
    <source>
        <strain evidence="2 3">DSM 15930</strain>
    </source>
</reference>
<keyword evidence="1" id="KW-1133">Transmembrane helix</keyword>
<dbReference type="STRING" id="1120996.SAMN02746066_01955"/>
<gene>
    <name evidence="2" type="ORF">SAMN02746066_01955</name>
</gene>
<keyword evidence="1" id="KW-0472">Membrane</keyword>
<dbReference type="EMBL" id="FRCP01000010">
    <property type="protein sequence ID" value="SHM44269.1"/>
    <property type="molecule type" value="Genomic_DNA"/>
</dbReference>
<keyword evidence="1" id="KW-0812">Transmembrane</keyword>
<feature type="transmembrane region" description="Helical" evidence="1">
    <location>
        <begin position="7"/>
        <end position="27"/>
    </location>
</feature>
<dbReference type="RefSeq" id="WP_073286814.1">
    <property type="nucleotide sequence ID" value="NZ_FRCP01000010.1"/>
</dbReference>
<proteinExistence type="predicted"/>
<evidence type="ECO:0000256" key="1">
    <source>
        <dbReference type="SAM" id="Phobius"/>
    </source>
</evidence>
<evidence type="ECO:0000313" key="3">
    <source>
        <dbReference type="Proteomes" id="UP000184038"/>
    </source>
</evidence>
<evidence type="ECO:0000313" key="2">
    <source>
        <dbReference type="EMBL" id="SHM44269.1"/>
    </source>
</evidence>
<name>A0A1M7IU94_9FIRM</name>
<protein>
    <submittedName>
        <fullName evidence="2">Uncharacterized protein</fullName>
    </submittedName>
</protein>
<keyword evidence="3" id="KW-1185">Reference proteome</keyword>
<sequence length="120" mass="14468">MKKKSFGLSFYIMFFTFALLVEIYSYLEWRKDTISIIGTSIVFLIALYLFIDSVKYEIEKKKKEYYEMIDDQYRKLNVLVDERVKEAKEEVMHRQKSSVEVLLKAQRNFTEAIIQNNKKK</sequence>
<organism evidence="2 3">
    <name type="scientific">Anaerosporobacter mobilis DSM 15930</name>
    <dbReference type="NCBI Taxonomy" id="1120996"/>
    <lineage>
        <taxon>Bacteria</taxon>
        <taxon>Bacillati</taxon>
        <taxon>Bacillota</taxon>
        <taxon>Clostridia</taxon>
        <taxon>Lachnospirales</taxon>
        <taxon>Lachnospiraceae</taxon>
        <taxon>Anaerosporobacter</taxon>
    </lineage>
</organism>
<feature type="transmembrane region" description="Helical" evidence="1">
    <location>
        <begin position="33"/>
        <end position="51"/>
    </location>
</feature>